<evidence type="ECO:0000313" key="8">
    <source>
        <dbReference type="EMBL" id="NER65815.1"/>
    </source>
</evidence>
<comment type="cofactor">
    <cofactor evidence="1">
        <name>Mg(2+)</name>
        <dbReference type="ChEBI" id="CHEBI:18420"/>
    </cofactor>
</comment>
<dbReference type="PROSITE" id="PS50887">
    <property type="entry name" value="GGDEF"/>
    <property type="match status" value="1"/>
</dbReference>
<evidence type="ECO:0000313" key="10">
    <source>
        <dbReference type="Proteomes" id="UP000482634"/>
    </source>
</evidence>
<sequence length="377" mass="41469">MDHTTPEHDLFVAQLARTDRLQLLFRQSLTAVYGSFLGALMLCWLCWDYFEHNVALIWIAALSAATVLRIVVFATYYRSPQSARTPQRWERKYWVTLVTSAGIWGLGALAVMPDDSLLAQALVLLFAVGMSGSAVSCYYAYRSMTLAAIGLVLLPCTVWLLLQPSGLQVGMALAVLVFSTFMVRATGKLCAALEKAFCLTHEMERAHNIASSAAQTDELTGLKNRRAFFEHAQQLYSHSRREQRPLCALMLDIDHFKRINDTYGHQVGDEVLRQIGGVIKASFRETDVYGRLGGEEFAVLLADTPIDTALGIAEQLGQAIAQLQFVHDNVGRQGMTASLGVAVASASHTDLHNLLNSADQAMYRAKALGRNQVVAAD</sequence>
<dbReference type="PANTHER" id="PTHR45138">
    <property type="entry name" value="REGULATORY COMPONENTS OF SENSORY TRANSDUCTION SYSTEM"/>
    <property type="match status" value="1"/>
</dbReference>
<keyword evidence="5" id="KW-0812">Transmembrane</keyword>
<dbReference type="PANTHER" id="PTHR45138:SF9">
    <property type="entry name" value="DIGUANYLATE CYCLASE DGCM-RELATED"/>
    <property type="match status" value="1"/>
</dbReference>
<accession>A0A6B3NRJ0</accession>
<comment type="subcellular location">
    <subcellularLocation>
        <location evidence="2">Cell inner membrane</location>
    </subcellularLocation>
</comment>
<dbReference type="EMBL" id="JAAHBU010000327">
    <property type="protein sequence ID" value="NER65815.1"/>
    <property type="molecule type" value="Genomic_DNA"/>
</dbReference>
<protein>
    <recommendedName>
        <fullName evidence="3">diguanylate cyclase</fullName>
        <ecNumber evidence="3">2.7.7.65</ecNumber>
    </recommendedName>
</protein>
<dbReference type="InterPro" id="IPR043128">
    <property type="entry name" value="Rev_trsase/Diguanyl_cyclase"/>
</dbReference>
<dbReference type="GO" id="GO:0052621">
    <property type="term" value="F:diguanylate cyclase activity"/>
    <property type="evidence" value="ECO:0007669"/>
    <property type="project" value="UniProtKB-EC"/>
</dbReference>
<evidence type="ECO:0000313" key="9">
    <source>
        <dbReference type="Proteomes" id="UP000480410"/>
    </source>
</evidence>
<dbReference type="Gene3D" id="3.30.70.270">
    <property type="match status" value="1"/>
</dbReference>
<dbReference type="GO" id="GO:0043709">
    <property type="term" value="P:cell adhesion involved in single-species biofilm formation"/>
    <property type="evidence" value="ECO:0007669"/>
    <property type="project" value="TreeGrafter"/>
</dbReference>
<dbReference type="Proteomes" id="UP000480410">
    <property type="component" value="Unassembled WGS sequence"/>
</dbReference>
<organism evidence="8 10">
    <name type="scientific">Pseudomonas brassicae</name>
    <dbReference type="NCBI Taxonomy" id="2708063"/>
    <lineage>
        <taxon>Bacteria</taxon>
        <taxon>Pseudomonadati</taxon>
        <taxon>Pseudomonadota</taxon>
        <taxon>Gammaproteobacteria</taxon>
        <taxon>Pseudomonadales</taxon>
        <taxon>Pseudomonadaceae</taxon>
        <taxon>Pseudomonas</taxon>
    </lineage>
</organism>
<evidence type="ECO:0000313" key="7">
    <source>
        <dbReference type="EMBL" id="NER60035.1"/>
    </source>
</evidence>
<dbReference type="CDD" id="cd01949">
    <property type="entry name" value="GGDEF"/>
    <property type="match status" value="1"/>
</dbReference>
<comment type="caution">
    <text evidence="8">The sequence shown here is derived from an EMBL/GenBank/DDBJ whole genome shotgun (WGS) entry which is preliminary data.</text>
</comment>
<dbReference type="GO" id="GO:1902201">
    <property type="term" value="P:negative regulation of bacterial-type flagellum-dependent cell motility"/>
    <property type="evidence" value="ECO:0007669"/>
    <property type="project" value="TreeGrafter"/>
</dbReference>
<dbReference type="InterPro" id="IPR050469">
    <property type="entry name" value="Diguanylate_Cyclase"/>
</dbReference>
<feature type="domain" description="GGDEF" evidence="6">
    <location>
        <begin position="244"/>
        <end position="377"/>
    </location>
</feature>
<dbReference type="NCBIfam" id="TIGR00254">
    <property type="entry name" value="GGDEF"/>
    <property type="match status" value="1"/>
</dbReference>
<dbReference type="AlphaFoldDB" id="A0A6B3NRJ0"/>
<reference evidence="9 10" key="1">
    <citation type="submission" date="2020-02" db="EMBL/GenBank/DDBJ databases">
        <title>Broccoli isolated Pseudomonas sp.</title>
        <authorList>
            <person name="Fujikawa T."/>
            <person name="Sawada H."/>
        </authorList>
    </citation>
    <scope>NUCLEOTIDE SEQUENCE [LARGE SCALE GENOMIC DNA]</scope>
    <source>
        <strain evidence="8 10">MAFF212427</strain>
        <strain evidence="7 9">MAFF212428</strain>
    </source>
</reference>
<dbReference type="InterPro" id="IPR000160">
    <property type="entry name" value="GGDEF_dom"/>
</dbReference>
<dbReference type="EC" id="2.7.7.65" evidence="3"/>
<comment type="catalytic activity">
    <reaction evidence="4">
        <text>2 GTP = 3',3'-c-di-GMP + 2 diphosphate</text>
        <dbReference type="Rhea" id="RHEA:24898"/>
        <dbReference type="ChEBI" id="CHEBI:33019"/>
        <dbReference type="ChEBI" id="CHEBI:37565"/>
        <dbReference type="ChEBI" id="CHEBI:58805"/>
        <dbReference type="EC" id="2.7.7.65"/>
    </reaction>
</comment>
<dbReference type="FunFam" id="3.30.70.270:FF:000001">
    <property type="entry name" value="Diguanylate cyclase domain protein"/>
    <property type="match status" value="1"/>
</dbReference>
<dbReference type="Proteomes" id="UP000482634">
    <property type="component" value="Unassembled WGS sequence"/>
</dbReference>
<dbReference type="RefSeq" id="WP_163948752.1">
    <property type="nucleotide sequence ID" value="NZ_JAAHBU010000327.1"/>
</dbReference>
<accession>A0A6M0CR95</accession>
<feature type="transmembrane region" description="Helical" evidence="5">
    <location>
        <begin position="56"/>
        <end position="77"/>
    </location>
</feature>
<dbReference type="GO" id="GO:0005886">
    <property type="term" value="C:plasma membrane"/>
    <property type="evidence" value="ECO:0007669"/>
    <property type="project" value="UniProtKB-SubCell"/>
</dbReference>
<dbReference type="SUPFAM" id="SSF55073">
    <property type="entry name" value="Nucleotide cyclase"/>
    <property type="match status" value="1"/>
</dbReference>
<evidence type="ECO:0000259" key="6">
    <source>
        <dbReference type="PROSITE" id="PS50887"/>
    </source>
</evidence>
<feature type="transmembrane region" description="Helical" evidence="5">
    <location>
        <begin position="117"/>
        <end position="139"/>
    </location>
</feature>
<evidence type="ECO:0000256" key="5">
    <source>
        <dbReference type="SAM" id="Phobius"/>
    </source>
</evidence>
<dbReference type="InterPro" id="IPR029787">
    <property type="entry name" value="Nucleotide_cyclase"/>
</dbReference>
<keyword evidence="10" id="KW-1185">Reference proteome</keyword>
<evidence type="ECO:0000256" key="1">
    <source>
        <dbReference type="ARBA" id="ARBA00001946"/>
    </source>
</evidence>
<gene>
    <name evidence="7" type="ORF">G3435_08680</name>
    <name evidence="8" type="ORF">G3436_20530</name>
</gene>
<evidence type="ECO:0000256" key="4">
    <source>
        <dbReference type="ARBA" id="ARBA00034247"/>
    </source>
</evidence>
<evidence type="ECO:0000256" key="3">
    <source>
        <dbReference type="ARBA" id="ARBA00012528"/>
    </source>
</evidence>
<evidence type="ECO:0000256" key="2">
    <source>
        <dbReference type="ARBA" id="ARBA00004533"/>
    </source>
</evidence>
<feature type="transmembrane region" description="Helical" evidence="5">
    <location>
        <begin position="146"/>
        <end position="162"/>
    </location>
</feature>
<dbReference type="SMART" id="SM00267">
    <property type="entry name" value="GGDEF"/>
    <property type="match status" value="1"/>
</dbReference>
<name>A0A6B3NRJ0_9PSED</name>
<dbReference type="Pfam" id="PF00990">
    <property type="entry name" value="GGDEF"/>
    <property type="match status" value="1"/>
</dbReference>
<feature type="transmembrane region" description="Helical" evidence="5">
    <location>
        <begin position="30"/>
        <end position="50"/>
    </location>
</feature>
<keyword evidence="5" id="KW-1133">Transmembrane helix</keyword>
<keyword evidence="5" id="KW-0472">Membrane</keyword>
<feature type="transmembrane region" description="Helical" evidence="5">
    <location>
        <begin position="93"/>
        <end position="111"/>
    </location>
</feature>
<proteinExistence type="predicted"/>
<dbReference type="EMBL" id="JAAHBV010000170">
    <property type="protein sequence ID" value="NER60035.1"/>
    <property type="molecule type" value="Genomic_DNA"/>
</dbReference>